<dbReference type="AlphaFoldDB" id="A0A4Y2EY28"/>
<evidence type="ECO:0000313" key="2">
    <source>
        <dbReference type="Proteomes" id="UP000499080"/>
    </source>
</evidence>
<protein>
    <recommendedName>
        <fullName evidence="3">Integrase zinc-binding domain-containing protein</fullName>
    </recommendedName>
</protein>
<reference evidence="1 2" key="1">
    <citation type="journal article" date="2019" name="Sci. Rep.">
        <title>Orb-weaving spider Araneus ventricosus genome elucidates the spidroin gene catalogue.</title>
        <authorList>
            <person name="Kono N."/>
            <person name="Nakamura H."/>
            <person name="Ohtoshi R."/>
            <person name="Moran D.A.P."/>
            <person name="Shinohara A."/>
            <person name="Yoshida Y."/>
            <person name="Fujiwara M."/>
            <person name="Mori M."/>
            <person name="Tomita M."/>
            <person name="Arakawa K."/>
        </authorList>
    </citation>
    <scope>NUCLEOTIDE SEQUENCE [LARGE SCALE GENOMIC DNA]</scope>
</reference>
<keyword evidence="2" id="KW-1185">Reference proteome</keyword>
<evidence type="ECO:0000313" key="1">
    <source>
        <dbReference type="EMBL" id="GBM33118.1"/>
    </source>
</evidence>
<dbReference type="InterPro" id="IPR036397">
    <property type="entry name" value="RNaseH_sf"/>
</dbReference>
<dbReference type="InterPro" id="IPR012337">
    <property type="entry name" value="RNaseH-like_sf"/>
</dbReference>
<sequence>VKEDVQKWCISCDACNARKRSSRGNLKLYNVGAPFERIAFDILGRLPRTADGNRNILVIMDFFTMWPEAYPLPDQEATTVAELDLQIWNTTLT</sequence>
<dbReference type="OrthoDB" id="413122at2759"/>
<dbReference type="InterPro" id="IPR052160">
    <property type="entry name" value="Gypsy_RT_Integrase-like"/>
</dbReference>
<evidence type="ECO:0008006" key="3">
    <source>
        <dbReference type="Google" id="ProtNLM"/>
    </source>
</evidence>
<dbReference type="Proteomes" id="UP000499080">
    <property type="component" value="Unassembled WGS sequence"/>
</dbReference>
<feature type="non-terminal residue" evidence="1">
    <location>
        <position position="1"/>
    </location>
</feature>
<dbReference type="EMBL" id="BGPR01171698">
    <property type="protein sequence ID" value="GBM33118.1"/>
    <property type="molecule type" value="Genomic_DNA"/>
</dbReference>
<proteinExistence type="predicted"/>
<organism evidence="1 2">
    <name type="scientific">Araneus ventricosus</name>
    <name type="common">Orbweaver spider</name>
    <name type="synonym">Epeira ventricosa</name>
    <dbReference type="NCBI Taxonomy" id="182803"/>
    <lineage>
        <taxon>Eukaryota</taxon>
        <taxon>Metazoa</taxon>
        <taxon>Ecdysozoa</taxon>
        <taxon>Arthropoda</taxon>
        <taxon>Chelicerata</taxon>
        <taxon>Arachnida</taxon>
        <taxon>Araneae</taxon>
        <taxon>Araneomorphae</taxon>
        <taxon>Entelegynae</taxon>
        <taxon>Araneoidea</taxon>
        <taxon>Araneidae</taxon>
        <taxon>Araneus</taxon>
    </lineage>
</organism>
<dbReference type="Gene3D" id="3.30.420.10">
    <property type="entry name" value="Ribonuclease H-like superfamily/Ribonuclease H"/>
    <property type="match status" value="1"/>
</dbReference>
<dbReference type="GO" id="GO:0003676">
    <property type="term" value="F:nucleic acid binding"/>
    <property type="evidence" value="ECO:0007669"/>
    <property type="project" value="InterPro"/>
</dbReference>
<comment type="caution">
    <text evidence="1">The sequence shown here is derived from an EMBL/GenBank/DDBJ whole genome shotgun (WGS) entry which is preliminary data.</text>
</comment>
<gene>
    <name evidence="1" type="ORF">AVEN_47327_1</name>
</gene>
<dbReference type="PANTHER" id="PTHR47266">
    <property type="entry name" value="ENDONUCLEASE-RELATED"/>
    <property type="match status" value="1"/>
</dbReference>
<accession>A0A4Y2EY28</accession>
<dbReference type="SUPFAM" id="SSF53098">
    <property type="entry name" value="Ribonuclease H-like"/>
    <property type="match status" value="1"/>
</dbReference>
<name>A0A4Y2EY28_ARAVE</name>